<reference evidence="1 2" key="1">
    <citation type="submission" date="2019-02" db="EMBL/GenBank/DDBJ databases">
        <title>Genome sequencing of the rare red list fungi Dentipellis fragilis.</title>
        <authorList>
            <person name="Buettner E."/>
            <person name="Kellner H."/>
        </authorList>
    </citation>
    <scope>NUCLEOTIDE SEQUENCE [LARGE SCALE GENOMIC DNA]</scope>
    <source>
        <strain evidence="1 2">DSM 105465</strain>
    </source>
</reference>
<keyword evidence="2" id="KW-1185">Reference proteome</keyword>
<dbReference type="OrthoDB" id="3264042at2759"/>
<gene>
    <name evidence="1" type="ORF">EVG20_g6875</name>
</gene>
<protein>
    <submittedName>
        <fullName evidence="1">Uncharacterized protein</fullName>
    </submittedName>
</protein>
<dbReference type="EMBL" id="SEOQ01000486">
    <property type="protein sequence ID" value="TFY61921.1"/>
    <property type="molecule type" value="Genomic_DNA"/>
</dbReference>
<name>A0A4Y9YKD0_9AGAM</name>
<organism evidence="1 2">
    <name type="scientific">Dentipellis fragilis</name>
    <dbReference type="NCBI Taxonomy" id="205917"/>
    <lineage>
        <taxon>Eukaryota</taxon>
        <taxon>Fungi</taxon>
        <taxon>Dikarya</taxon>
        <taxon>Basidiomycota</taxon>
        <taxon>Agaricomycotina</taxon>
        <taxon>Agaricomycetes</taxon>
        <taxon>Russulales</taxon>
        <taxon>Hericiaceae</taxon>
        <taxon>Dentipellis</taxon>
    </lineage>
</organism>
<sequence>MPTPASPHCRRSQSSISYYARNRERLQEYQRAYVHVKRIGRRKTSKQERQLEESIRMAEVLGDRLPYTNTIVLSHHRADPQRTPEMAEEEHSTLVLCSQMYAENVLAEQDGGIEAYRAAVTDLLDGYLRKARQASSNQSDGSESDRRQYLHGIRRMIAGLHQERSFSPRAPACDSKLSATMPWSFLGYSLSISSDSSLTPADLSGSVNKRAFRSIYNF</sequence>
<dbReference type="Proteomes" id="UP000298327">
    <property type="component" value="Unassembled WGS sequence"/>
</dbReference>
<proteinExistence type="predicted"/>
<evidence type="ECO:0000313" key="1">
    <source>
        <dbReference type="EMBL" id="TFY61921.1"/>
    </source>
</evidence>
<accession>A0A4Y9YKD0</accession>
<evidence type="ECO:0000313" key="2">
    <source>
        <dbReference type="Proteomes" id="UP000298327"/>
    </source>
</evidence>
<dbReference type="AlphaFoldDB" id="A0A4Y9YKD0"/>
<comment type="caution">
    <text evidence="1">The sequence shown here is derived from an EMBL/GenBank/DDBJ whole genome shotgun (WGS) entry which is preliminary data.</text>
</comment>